<comment type="caution">
    <text evidence="3">The sequence shown here is derived from an EMBL/GenBank/DDBJ whole genome shotgun (WGS) entry which is preliminary data.</text>
</comment>
<dbReference type="PANTHER" id="PTHR45766:SF6">
    <property type="entry name" value="SWI_SNF-RELATED MATRIX-ASSOCIATED ACTIN-DEPENDENT REGULATOR OF CHROMATIN SUBFAMILY A-LIKE PROTEIN 1"/>
    <property type="match status" value="1"/>
</dbReference>
<gene>
    <name evidence="3" type="ORF">C8P69_101546</name>
</gene>
<name>A0A2T4ZIT8_9HYPH</name>
<dbReference type="OrthoDB" id="9814088at2"/>
<dbReference type="PANTHER" id="PTHR45766">
    <property type="entry name" value="DNA ANNEALING HELICASE AND ENDONUCLEASE ZRANB3 FAMILY MEMBER"/>
    <property type="match status" value="1"/>
</dbReference>
<accession>A0A2T4ZIT8</accession>
<keyword evidence="4" id="KW-1185">Reference proteome</keyword>
<dbReference type="InterPro" id="IPR000330">
    <property type="entry name" value="SNF2_N"/>
</dbReference>
<feature type="domain" description="Helicase ATP-binding" evidence="2">
    <location>
        <begin position="126"/>
        <end position="281"/>
    </location>
</feature>
<dbReference type="GO" id="GO:0006281">
    <property type="term" value="P:DNA repair"/>
    <property type="evidence" value="ECO:0007669"/>
    <property type="project" value="TreeGrafter"/>
</dbReference>
<dbReference type="GO" id="GO:0031297">
    <property type="term" value="P:replication fork processing"/>
    <property type="evidence" value="ECO:0007669"/>
    <property type="project" value="TreeGrafter"/>
</dbReference>
<keyword evidence="1" id="KW-0378">Hydrolase</keyword>
<dbReference type="EMBL" id="PZZL01000001">
    <property type="protein sequence ID" value="PTM61874.1"/>
    <property type="molecule type" value="Genomic_DNA"/>
</dbReference>
<dbReference type="InterPro" id="IPR027417">
    <property type="entry name" value="P-loop_NTPase"/>
</dbReference>
<dbReference type="SMART" id="SM00487">
    <property type="entry name" value="DEXDc"/>
    <property type="match status" value="1"/>
</dbReference>
<dbReference type="AlphaFoldDB" id="A0A2T4ZIT8"/>
<evidence type="ECO:0000313" key="3">
    <source>
        <dbReference type="EMBL" id="PTM61874.1"/>
    </source>
</evidence>
<dbReference type="InterPro" id="IPR038718">
    <property type="entry name" value="SNF2-like_sf"/>
</dbReference>
<protein>
    <submittedName>
        <fullName evidence="3">SNF2 domain-containing protein</fullName>
    </submittedName>
</protein>
<dbReference type="Gene3D" id="3.40.50.10810">
    <property type="entry name" value="Tandem AAA-ATPase domain"/>
    <property type="match status" value="1"/>
</dbReference>
<evidence type="ECO:0000259" key="2">
    <source>
        <dbReference type="PROSITE" id="PS51192"/>
    </source>
</evidence>
<dbReference type="Proteomes" id="UP000241808">
    <property type="component" value="Unassembled WGS sequence"/>
</dbReference>
<dbReference type="RefSeq" id="WP_108174312.1">
    <property type="nucleotide sequence ID" value="NZ_PZZL01000001.1"/>
</dbReference>
<organism evidence="3 4">
    <name type="scientific">Phreatobacter oligotrophus</name>
    <dbReference type="NCBI Taxonomy" id="1122261"/>
    <lineage>
        <taxon>Bacteria</taxon>
        <taxon>Pseudomonadati</taxon>
        <taxon>Pseudomonadota</taxon>
        <taxon>Alphaproteobacteria</taxon>
        <taxon>Hyphomicrobiales</taxon>
        <taxon>Phreatobacteraceae</taxon>
        <taxon>Phreatobacter</taxon>
    </lineage>
</organism>
<dbReference type="PROSITE" id="PS51192">
    <property type="entry name" value="HELICASE_ATP_BIND_1"/>
    <property type="match status" value="1"/>
</dbReference>
<proteinExistence type="predicted"/>
<reference evidence="3 4" key="1">
    <citation type="submission" date="2018-04" db="EMBL/GenBank/DDBJ databases">
        <title>Genomic Encyclopedia of Archaeal and Bacterial Type Strains, Phase II (KMG-II): from individual species to whole genera.</title>
        <authorList>
            <person name="Goeker M."/>
        </authorList>
    </citation>
    <scope>NUCLEOTIDE SEQUENCE [LARGE SCALE GENOMIC DNA]</scope>
    <source>
        <strain evidence="3 4">DSM 25521</strain>
    </source>
</reference>
<dbReference type="Gene3D" id="3.40.50.300">
    <property type="entry name" value="P-loop containing nucleotide triphosphate hydrolases"/>
    <property type="match status" value="1"/>
</dbReference>
<dbReference type="GO" id="GO:0005524">
    <property type="term" value="F:ATP binding"/>
    <property type="evidence" value="ECO:0007669"/>
    <property type="project" value="InterPro"/>
</dbReference>
<evidence type="ECO:0000313" key="4">
    <source>
        <dbReference type="Proteomes" id="UP000241808"/>
    </source>
</evidence>
<dbReference type="GO" id="GO:0016787">
    <property type="term" value="F:hydrolase activity"/>
    <property type="evidence" value="ECO:0007669"/>
    <property type="project" value="UniProtKB-KW"/>
</dbReference>
<sequence length="572" mass="64369">MALTVTAPGRPVGSLRLTDREWVMEDVEPHVSIRLKQLFPRIPKTARPPYRLPNDPVTSADIEWFTSRYAMRISAEHLSYLGERRELFERDVAAREAILLPDWQPPAVTPGLREGQVARTYQHQAVQLLMARQALLLGDVGGLGKTYVGGLACLQPGVLPAAIVVEAHLQRQWAEKLEAFTTLKTYMVKGTRPDREKLPPADVYIWRYSQLAGWTNVFEKLRLRLVIFDEIQKLRTGTESHMGVAGLVLAKNAQIRLGLTGSPIYGYGSEIFTILRYIDEAVLGSWGDFFREWLADGKHLKDPKALGTYLRDQHVYLRRTKEDVGQQMPPVNRIVQTVEHNQADIDAVEAVARQLALRVLEGSFTERGEAARELDWRLRQATGLSKARSVAGYVRLLLENDQPVLLAGWHREVYSIWLKELSDFNPVLYTGTESAAGKERAKQAAIRGNTNLVIISLRSGAGLDGLQHRFSDIVIGELDWSPGVHQQLIWRLDREGQSRPVTAHFLVSEDGSDPVIISRLGIKASEARGVNDPHLGVEEVKTDTSNMVALARRYLNKHQQRQLDAFEREAAE</sequence>
<evidence type="ECO:0000256" key="1">
    <source>
        <dbReference type="ARBA" id="ARBA00022801"/>
    </source>
</evidence>
<dbReference type="InterPro" id="IPR014001">
    <property type="entry name" value="Helicase_ATP-bd"/>
</dbReference>
<dbReference type="Pfam" id="PF00176">
    <property type="entry name" value="SNF2-rel_dom"/>
    <property type="match status" value="1"/>
</dbReference>
<dbReference type="SUPFAM" id="SSF52540">
    <property type="entry name" value="P-loop containing nucleoside triphosphate hydrolases"/>
    <property type="match status" value="2"/>
</dbReference>